<dbReference type="EMBL" id="AP005476">
    <property type="protein sequence ID" value="BAD16217.1"/>
    <property type="molecule type" value="Genomic_DNA"/>
</dbReference>
<evidence type="ECO:0000256" key="1">
    <source>
        <dbReference type="SAM" id="MobiDB-lite"/>
    </source>
</evidence>
<name>Q6Z0V8_ORYSJ</name>
<dbReference type="AlphaFoldDB" id="Q6Z0V8"/>
<sequence>MAVPASPSRSDRQWRTQGRQGTGSGGSTIFFGDGGGVVHTLQVMDESTRHRRTGGSSKSNLLQNIKR</sequence>
<proteinExistence type="predicted"/>
<accession>Q6Z0V8</accession>
<organism evidence="2 3">
    <name type="scientific">Oryza sativa subsp. japonica</name>
    <name type="common">Rice</name>
    <dbReference type="NCBI Taxonomy" id="39947"/>
    <lineage>
        <taxon>Eukaryota</taxon>
        <taxon>Viridiplantae</taxon>
        <taxon>Streptophyta</taxon>
        <taxon>Embryophyta</taxon>
        <taxon>Tracheophyta</taxon>
        <taxon>Spermatophyta</taxon>
        <taxon>Magnoliopsida</taxon>
        <taxon>Liliopsida</taxon>
        <taxon>Poales</taxon>
        <taxon>Poaceae</taxon>
        <taxon>BOP clade</taxon>
        <taxon>Oryzoideae</taxon>
        <taxon>Oryzeae</taxon>
        <taxon>Oryzinae</taxon>
        <taxon>Oryza</taxon>
        <taxon>Oryza sativa</taxon>
    </lineage>
</organism>
<reference evidence="3" key="1">
    <citation type="journal article" date="2005" name="Nature">
        <title>The map-based sequence of the rice genome.</title>
        <authorList>
            <consortium name="International rice genome sequencing project (IRGSP)"/>
            <person name="Matsumoto T."/>
            <person name="Wu J."/>
            <person name="Kanamori H."/>
            <person name="Katayose Y."/>
            <person name="Fujisawa M."/>
            <person name="Namiki N."/>
            <person name="Mizuno H."/>
            <person name="Yamamoto K."/>
            <person name="Antonio B.A."/>
            <person name="Baba T."/>
            <person name="Sakata K."/>
            <person name="Nagamura Y."/>
            <person name="Aoki H."/>
            <person name="Arikawa K."/>
            <person name="Arita K."/>
            <person name="Bito T."/>
            <person name="Chiden Y."/>
            <person name="Fujitsuka N."/>
            <person name="Fukunaka R."/>
            <person name="Hamada M."/>
            <person name="Harada C."/>
            <person name="Hayashi A."/>
            <person name="Hijishita S."/>
            <person name="Honda M."/>
            <person name="Hosokawa S."/>
            <person name="Ichikawa Y."/>
            <person name="Idonuma A."/>
            <person name="Iijima M."/>
            <person name="Ikeda M."/>
            <person name="Ikeno M."/>
            <person name="Ito K."/>
            <person name="Ito S."/>
            <person name="Ito T."/>
            <person name="Ito Y."/>
            <person name="Ito Y."/>
            <person name="Iwabuchi A."/>
            <person name="Kamiya K."/>
            <person name="Karasawa W."/>
            <person name="Kurita K."/>
            <person name="Katagiri S."/>
            <person name="Kikuta A."/>
            <person name="Kobayashi H."/>
            <person name="Kobayashi N."/>
            <person name="Machita K."/>
            <person name="Maehara T."/>
            <person name="Masukawa M."/>
            <person name="Mizubayashi T."/>
            <person name="Mukai Y."/>
            <person name="Nagasaki H."/>
            <person name="Nagata Y."/>
            <person name="Naito S."/>
            <person name="Nakashima M."/>
            <person name="Nakama Y."/>
            <person name="Nakamichi Y."/>
            <person name="Nakamura M."/>
            <person name="Meguro A."/>
            <person name="Negishi M."/>
            <person name="Ohta I."/>
            <person name="Ohta T."/>
            <person name="Okamoto M."/>
            <person name="Ono N."/>
            <person name="Saji S."/>
            <person name="Sakaguchi M."/>
            <person name="Sakai K."/>
            <person name="Shibata M."/>
            <person name="Shimokawa T."/>
            <person name="Song J."/>
            <person name="Takazaki Y."/>
            <person name="Terasawa K."/>
            <person name="Tsugane M."/>
            <person name="Tsuji K."/>
            <person name="Ueda S."/>
            <person name="Waki K."/>
            <person name="Yamagata H."/>
            <person name="Yamamoto M."/>
            <person name="Yamamoto S."/>
            <person name="Yamane H."/>
            <person name="Yoshiki S."/>
            <person name="Yoshihara R."/>
            <person name="Yukawa K."/>
            <person name="Zhong H."/>
            <person name="Yano M."/>
            <person name="Yuan Q."/>
            <person name="Ouyang S."/>
            <person name="Liu J."/>
            <person name="Jones K.M."/>
            <person name="Gansberger K."/>
            <person name="Moffat K."/>
            <person name="Hill J."/>
            <person name="Bera J."/>
            <person name="Fadrosh D."/>
            <person name="Jin S."/>
            <person name="Johri S."/>
            <person name="Kim M."/>
            <person name="Overton L."/>
            <person name="Reardon M."/>
            <person name="Tsitrin T."/>
            <person name="Vuong H."/>
            <person name="Weaver B."/>
            <person name="Ciecko A."/>
            <person name="Tallon L."/>
            <person name="Jackson J."/>
            <person name="Pai G."/>
            <person name="Aken S.V."/>
            <person name="Utterback T."/>
            <person name="Reidmuller S."/>
            <person name="Feldblyum T."/>
            <person name="Hsiao J."/>
            <person name="Zismann V."/>
            <person name="Iobst S."/>
            <person name="de Vazeille A.R."/>
            <person name="Buell C.R."/>
            <person name="Ying K."/>
            <person name="Li Y."/>
            <person name="Lu T."/>
            <person name="Huang Y."/>
            <person name="Zhao Q."/>
            <person name="Feng Q."/>
            <person name="Zhang L."/>
            <person name="Zhu J."/>
            <person name="Weng Q."/>
            <person name="Mu J."/>
            <person name="Lu Y."/>
            <person name="Fan D."/>
            <person name="Liu Y."/>
            <person name="Guan J."/>
            <person name="Zhang Y."/>
            <person name="Yu S."/>
            <person name="Liu X."/>
            <person name="Zhang Y."/>
            <person name="Hong G."/>
            <person name="Han B."/>
            <person name="Choisne N."/>
            <person name="Demange N."/>
            <person name="Orjeda G."/>
            <person name="Samain S."/>
            <person name="Cattolico L."/>
            <person name="Pelletier E."/>
            <person name="Couloux A."/>
            <person name="Segurens B."/>
            <person name="Wincker P."/>
            <person name="D'Hont A."/>
            <person name="Scarpelli C."/>
            <person name="Weissenbach J."/>
            <person name="Salanoubat M."/>
            <person name="Quetier F."/>
            <person name="Yu Y."/>
            <person name="Kim H.R."/>
            <person name="Rambo T."/>
            <person name="Currie J."/>
            <person name="Collura K."/>
            <person name="Luo M."/>
            <person name="Yang T."/>
            <person name="Ammiraju J.S.S."/>
            <person name="Engler F."/>
            <person name="Soderlund C."/>
            <person name="Wing R.A."/>
            <person name="Palmer L.E."/>
            <person name="de la Bastide M."/>
            <person name="Spiegel L."/>
            <person name="Nascimento L."/>
            <person name="Zutavern T."/>
            <person name="O'Shaughnessy A."/>
            <person name="Dike S."/>
            <person name="Dedhia N."/>
            <person name="Preston R."/>
            <person name="Balija V."/>
            <person name="McCombie W.R."/>
            <person name="Chow T."/>
            <person name="Chen H."/>
            <person name="Chung M."/>
            <person name="Chen C."/>
            <person name="Shaw J."/>
            <person name="Wu H."/>
            <person name="Hsiao K."/>
            <person name="Chao Y."/>
            <person name="Chu M."/>
            <person name="Cheng C."/>
            <person name="Hour A."/>
            <person name="Lee P."/>
            <person name="Lin S."/>
            <person name="Lin Y."/>
            <person name="Liou J."/>
            <person name="Liu S."/>
            <person name="Hsing Y."/>
            <person name="Raghuvanshi S."/>
            <person name="Mohanty A."/>
            <person name="Bharti A.K."/>
            <person name="Gaur A."/>
            <person name="Gupta V."/>
            <person name="Kumar D."/>
            <person name="Ravi V."/>
            <person name="Vij S."/>
            <person name="Kapur A."/>
            <person name="Khurana P."/>
            <person name="Khurana P."/>
            <person name="Khurana J.P."/>
            <person name="Tyagi A.K."/>
            <person name="Gaikwad K."/>
            <person name="Singh A."/>
            <person name="Dalal V."/>
            <person name="Srivastava S."/>
            <person name="Dixit A."/>
            <person name="Pal A.K."/>
            <person name="Ghazi I.A."/>
            <person name="Yadav M."/>
            <person name="Pandit A."/>
            <person name="Bhargava A."/>
            <person name="Sureshbabu K."/>
            <person name="Batra K."/>
            <person name="Sharma T.R."/>
            <person name="Mohapatra T."/>
            <person name="Singh N.K."/>
            <person name="Messing J."/>
            <person name="Nelson A.B."/>
            <person name="Fuks G."/>
            <person name="Kavchok S."/>
            <person name="Keizer G."/>
            <person name="Linton E."/>
            <person name="Llaca V."/>
            <person name="Song R."/>
            <person name="Tanyolac B."/>
            <person name="Young S."/>
            <person name="Ho-Il K."/>
            <person name="Hahn J.H."/>
            <person name="Sangsakoo G."/>
            <person name="Vanavichit A."/>
            <person name="de Mattos Luiz.A.T."/>
            <person name="Zimmer P.D."/>
            <person name="Malone G."/>
            <person name="Dellagostin O."/>
            <person name="de Oliveira A.C."/>
            <person name="Bevan M."/>
            <person name="Bancroft I."/>
            <person name="Minx P."/>
            <person name="Cordum H."/>
            <person name="Wilson R."/>
            <person name="Cheng Z."/>
            <person name="Jin W."/>
            <person name="Jiang J."/>
            <person name="Leong S.A."/>
            <person name="Iwama H."/>
            <person name="Gojobori T."/>
            <person name="Itoh T."/>
            <person name="Niimura Y."/>
            <person name="Fujii Y."/>
            <person name="Habara T."/>
            <person name="Sakai H."/>
            <person name="Sato Y."/>
            <person name="Wilson G."/>
            <person name="Kumar K."/>
            <person name="McCouch S."/>
            <person name="Juretic N."/>
            <person name="Hoen D."/>
            <person name="Wright S."/>
            <person name="Bruskiewich R."/>
            <person name="Bureau T."/>
            <person name="Miyao A."/>
            <person name="Hirochika H."/>
            <person name="Nishikawa T."/>
            <person name="Kadowaki K."/>
            <person name="Sugiura M."/>
            <person name="Burr B."/>
            <person name="Sasaki T."/>
        </authorList>
    </citation>
    <scope>NUCLEOTIDE SEQUENCE [LARGE SCALE GENOMIC DNA]</scope>
    <source>
        <strain evidence="3">cv. Nipponbare</strain>
    </source>
</reference>
<gene>
    <name evidence="2" type="primary">OSJNBb0026D20.24</name>
</gene>
<evidence type="ECO:0000313" key="2">
    <source>
        <dbReference type="EMBL" id="BAD16217.1"/>
    </source>
</evidence>
<feature type="compositionally biased region" description="Polar residues" evidence="1">
    <location>
        <begin position="54"/>
        <end position="67"/>
    </location>
</feature>
<dbReference type="Proteomes" id="UP000000763">
    <property type="component" value="Chromosome 2"/>
</dbReference>
<feature type="region of interest" description="Disordered" evidence="1">
    <location>
        <begin position="1"/>
        <end position="67"/>
    </location>
</feature>
<feature type="compositionally biased region" description="Gly residues" evidence="1">
    <location>
        <begin position="20"/>
        <end position="37"/>
    </location>
</feature>
<evidence type="ECO:0000313" key="3">
    <source>
        <dbReference type="Proteomes" id="UP000000763"/>
    </source>
</evidence>
<protein>
    <submittedName>
        <fullName evidence="2">Uncharacterized protein</fullName>
    </submittedName>
</protein>
<reference evidence="3" key="2">
    <citation type="journal article" date="2008" name="Nucleic Acids Res.">
        <title>The rice annotation project database (RAP-DB): 2008 update.</title>
        <authorList>
            <consortium name="The rice annotation project (RAP)"/>
        </authorList>
    </citation>
    <scope>GENOME REANNOTATION</scope>
    <source>
        <strain evidence="3">cv. Nipponbare</strain>
    </source>
</reference>